<gene>
    <name evidence="4" type="ORF">VN24_21650</name>
</gene>
<dbReference type="InterPro" id="IPR029052">
    <property type="entry name" value="Metallo-depent_PP-like"/>
</dbReference>
<dbReference type="Pfam" id="PF12850">
    <property type="entry name" value="Metallophos_2"/>
    <property type="match status" value="1"/>
</dbReference>
<keyword evidence="2" id="KW-0479">Metal-binding</keyword>
<dbReference type="STRING" id="1126833.VN24_21650"/>
<dbReference type="InterPro" id="IPR024654">
    <property type="entry name" value="Calcineurin-like_PHP_lpxH"/>
</dbReference>
<evidence type="ECO:0000256" key="2">
    <source>
        <dbReference type="RuleBase" id="RU362039"/>
    </source>
</evidence>
<dbReference type="GO" id="GO:0016787">
    <property type="term" value="F:hydrolase activity"/>
    <property type="evidence" value="ECO:0007669"/>
    <property type="project" value="UniProtKB-UniRule"/>
</dbReference>
<dbReference type="PATRIC" id="fig|1126833.4.peg.4760"/>
<organism evidence="4 5">
    <name type="scientific">Paenibacillus beijingensis</name>
    <dbReference type="NCBI Taxonomy" id="1126833"/>
    <lineage>
        <taxon>Bacteria</taxon>
        <taxon>Bacillati</taxon>
        <taxon>Bacillota</taxon>
        <taxon>Bacilli</taxon>
        <taxon>Bacillales</taxon>
        <taxon>Paenibacillaceae</taxon>
        <taxon>Paenibacillus</taxon>
    </lineage>
</organism>
<dbReference type="OrthoDB" id="9800565at2"/>
<dbReference type="HOGENOM" id="CLU_063749_3_2_9"/>
<name>A0A0D5NN25_9BACL</name>
<dbReference type="Gene3D" id="3.60.21.10">
    <property type="match status" value="1"/>
</dbReference>
<sequence length="169" mass="18633">MKVGIVSDTHMPRKSKELPKSLMKGFRDVELIIHCGDWTTGEVVKALESIAPVEGVTGNGDSKEIEERFGWSKIIRAGGLAIGIVHGHLGIGASTPQRAWNTFRGQAVDLIVFGHSHIPFKESREGVMLLNPGSPTDKRRQRLFSYGILEVGDGVWDVNHLFFSTKIKT</sequence>
<dbReference type="EC" id="3.1.4.-" evidence="2"/>
<evidence type="ECO:0000313" key="5">
    <source>
        <dbReference type="Proteomes" id="UP000032633"/>
    </source>
</evidence>
<dbReference type="NCBIfam" id="TIGR00040">
    <property type="entry name" value="yfcE"/>
    <property type="match status" value="1"/>
</dbReference>
<proteinExistence type="inferred from homology"/>
<accession>A0A0D5NN25</accession>
<dbReference type="GO" id="GO:0046872">
    <property type="term" value="F:metal ion binding"/>
    <property type="evidence" value="ECO:0007669"/>
    <property type="project" value="UniProtKB-KW"/>
</dbReference>
<evidence type="ECO:0000313" key="4">
    <source>
        <dbReference type="EMBL" id="AJY76699.1"/>
    </source>
</evidence>
<feature type="domain" description="Calcineurin-like phosphoesterase" evidence="3">
    <location>
        <begin position="1"/>
        <end position="153"/>
    </location>
</feature>
<evidence type="ECO:0000259" key="3">
    <source>
        <dbReference type="Pfam" id="PF12850"/>
    </source>
</evidence>
<dbReference type="SUPFAM" id="SSF56300">
    <property type="entry name" value="Metallo-dependent phosphatases"/>
    <property type="match status" value="1"/>
</dbReference>
<dbReference type="RefSeq" id="WP_045672124.1">
    <property type="nucleotide sequence ID" value="NZ_CP011058.1"/>
</dbReference>
<comment type="cofactor">
    <cofactor evidence="2">
        <name>a divalent metal cation</name>
        <dbReference type="ChEBI" id="CHEBI:60240"/>
    </cofactor>
</comment>
<comment type="similarity">
    <text evidence="1 2">Belongs to the metallophosphoesterase superfamily. YfcE family.</text>
</comment>
<evidence type="ECO:0000256" key="1">
    <source>
        <dbReference type="ARBA" id="ARBA00008950"/>
    </source>
</evidence>
<dbReference type="EMBL" id="CP011058">
    <property type="protein sequence ID" value="AJY76699.1"/>
    <property type="molecule type" value="Genomic_DNA"/>
</dbReference>
<dbReference type="Proteomes" id="UP000032633">
    <property type="component" value="Chromosome"/>
</dbReference>
<protein>
    <recommendedName>
        <fullName evidence="2">Phosphoesterase</fullName>
        <ecNumber evidence="2">3.1.4.-</ecNumber>
    </recommendedName>
</protein>
<reference evidence="4 5" key="1">
    <citation type="journal article" date="2015" name="J. Biotechnol.">
        <title>Complete genome sequence of Paenibacillus beijingensis 7188(T) (=DSM 24997(T)), a novel rhizobacterium from jujube garden soil.</title>
        <authorList>
            <person name="Kwak Y."/>
            <person name="Shin J.H."/>
        </authorList>
    </citation>
    <scope>NUCLEOTIDE SEQUENCE [LARGE SCALE GENOMIC DNA]</scope>
    <source>
        <strain evidence="4 5">DSM 24997</strain>
    </source>
</reference>
<dbReference type="PANTHER" id="PTHR11124">
    <property type="entry name" value="VACUOLAR SORTING PROTEIN VPS29"/>
    <property type="match status" value="1"/>
</dbReference>
<reference evidence="5" key="2">
    <citation type="submission" date="2015-03" db="EMBL/GenBank/DDBJ databases">
        <title>Genome sequence of Paenibacillus beijingensis strain DSM 24997T.</title>
        <authorList>
            <person name="Kwak Y."/>
            <person name="Shin J.-H."/>
        </authorList>
    </citation>
    <scope>NUCLEOTIDE SEQUENCE [LARGE SCALE GENOMIC DNA]</scope>
    <source>
        <strain evidence="5">DSM 24997</strain>
    </source>
</reference>
<keyword evidence="5" id="KW-1185">Reference proteome</keyword>
<dbReference type="KEGG" id="pbj:VN24_21650"/>
<dbReference type="AlphaFoldDB" id="A0A0D5NN25"/>
<dbReference type="InterPro" id="IPR000979">
    <property type="entry name" value="Phosphodiesterase_MJ0936/Vps29"/>
</dbReference>